<reference evidence="3" key="1">
    <citation type="journal article" date="2023" name="Mol. Phylogenet. Evol.">
        <title>Genome-scale phylogeny and comparative genomics of the fungal order Sordariales.</title>
        <authorList>
            <person name="Hensen N."/>
            <person name="Bonometti L."/>
            <person name="Westerberg I."/>
            <person name="Brannstrom I.O."/>
            <person name="Guillou S."/>
            <person name="Cros-Aarteil S."/>
            <person name="Calhoun S."/>
            <person name="Haridas S."/>
            <person name="Kuo A."/>
            <person name="Mondo S."/>
            <person name="Pangilinan J."/>
            <person name="Riley R."/>
            <person name="LaButti K."/>
            <person name="Andreopoulos B."/>
            <person name="Lipzen A."/>
            <person name="Chen C."/>
            <person name="Yan M."/>
            <person name="Daum C."/>
            <person name="Ng V."/>
            <person name="Clum A."/>
            <person name="Steindorff A."/>
            <person name="Ohm R.A."/>
            <person name="Martin F."/>
            <person name="Silar P."/>
            <person name="Natvig D.O."/>
            <person name="Lalanne C."/>
            <person name="Gautier V."/>
            <person name="Ament-Velasquez S.L."/>
            <person name="Kruys A."/>
            <person name="Hutchinson M.I."/>
            <person name="Powell A.J."/>
            <person name="Barry K."/>
            <person name="Miller A.N."/>
            <person name="Grigoriev I.V."/>
            <person name="Debuchy R."/>
            <person name="Gladieux P."/>
            <person name="Hiltunen Thoren M."/>
            <person name="Johannesson H."/>
        </authorList>
    </citation>
    <scope>NUCLEOTIDE SEQUENCE</scope>
    <source>
        <strain evidence="3">PSN243</strain>
    </source>
</reference>
<feature type="region of interest" description="Disordered" evidence="2">
    <location>
        <begin position="177"/>
        <end position="198"/>
    </location>
</feature>
<reference evidence="3" key="2">
    <citation type="submission" date="2023-05" db="EMBL/GenBank/DDBJ databases">
        <authorList>
            <consortium name="Lawrence Berkeley National Laboratory"/>
            <person name="Steindorff A."/>
            <person name="Hensen N."/>
            <person name="Bonometti L."/>
            <person name="Westerberg I."/>
            <person name="Brannstrom I.O."/>
            <person name="Guillou S."/>
            <person name="Cros-Aarteil S."/>
            <person name="Calhoun S."/>
            <person name="Haridas S."/>
            <person name="Kuo A."/>
            <person name="Mondo S."/>
            <person name="Pangilinan J."/>
            <person name="Riley R."/>
            <person name="Labutti K."/>
            <person name="Andreopoulos B."/>
            <person name="Lipzen A."/>
            <person name="Chen C."/>
            <person name="Yanf M."/>
            <person name="Daum C."/>
            <person name="Ng V."/>
            <person name="Clum A."/>
            <person name="Ohm R."/>
            <person name="Martin F."/>
            <person name="Silar P."/>
            <person name="Natvig D."/>
            <person name="Lalanne C."/>
            <person name="Gautier V."/>
            <person name="Ament-Velasquez S.L."/>
            <person name="Kruys A."/>
            <person name="Hutchinson M.I."/>
            <person name="Powell A.J."/>
            <person name="Barry K."/>
            <person name="Miller A.N."/>
            <person name="Grigoriev I.V."/>
            <person name="Debuchy R."/>
            <person name="Gladieux P."/>
            <person name="Thoren M.H."/>
            <person name="Johannesson H."/>
        </authorList>
    </citation>
    <scope>NUCLEOTIDE SEQUENCE</scope>
    <source>
        <strain evidence="3">PSN243</strain>
    </source>
</reference>
<protein>
    <submittedName>
        <fullName evidence="3">3-oxoacyl-reductase 4</fullName>
    </submittedName>
</protein>
<dbReference type="InterPro" id="IPR051468">
    <property type="entry name" value="Fungal_SecMetab_SDRs"/>
</dbReference>
<comment type="caution">
    <text evidence="3">The sequence shown here is derived from an EMBL/GenBank/DDBJ whole genome shotgun (WGS) entry which is preliminary data.</text>
</comment>
<sequence length="636" mass="69535">MSAFPTRHRDFPANTPGSYWTDFIQTQPPQYIVKQLLQDAATLDAGGNPSQLAAHLPVPSSNLALKIGDHLTPSPDIPEELKRFLYQTIRTRLRNAIENGALTQEPPLPEDGYLLPGDLTTTVPLPTGPRKPAITEPTQAEAETTLRVLRYLTLDARIHPEHLHQSIATLAARFGLTSPSESQSTQEPPTPSTTPLTPRWASTVTQYYAHKPPSRLRTCYICRCLLIDPHPRYRSMCHPCGSFNYAGSSLSLPDSLNLAGRTALVTGARVNLGYATALRLLRCGATVIATSRYPHDAAVRYSQEGDFAEWRGRLRVVGADFRSARDAFGLVACVRGVLREVMGAGAERLDVLVNNAAQTLTDSVKKEERAVGREAGLGREARATGVIVEESKTGYTPRVRGGAAPLAVAFYGGEQEKAVVSKEGEGSVAEDVVLPDNVKDVGRTEVQQYFKSSWVQTISEIPYEDIISAHAVNTFVPLILFRELLTLMGAAMKPTSEDSSKGEDKPRRSRQKKKPLGYIINVSSREGIFENTPDHAAKKGAHVHTNMTKAALHMITQTEAATAWQTRAVAMNTVDPGYMSAAPEMDGKFGGIRPLDWEDGAGRVIWPVAIGEVEGDPVWGRFLKHYGAVDVDLKRF</sequence>
<dbReference type="Gene3D" id="3.40.50.720">
    <property type="entry name" value="NAD(P)-binding Rossmann-like Domain"/>
    <property type="match status" value="2"/>
</dbReference>
<dbReference type="Pfam" id="PF00106">
    <property type="entry name" value="adh_short"/>
    <property type="match status" value="1"/>
</dbReference>
<proteinExistence type="inferred from homology"/>
<dbReference type="PANTHER" id="PTHR43544">
    <property type="entry name" value="SHORT-CHAIN DEHYDROGENASE/REDUCTASE"/>
    <property type="match status" value="1"/>
</dbReference>
<evidence type="ECO:0000313" key="4">
    <source>
        <dbReference type="Proteomes" id="UP001321760"/>
    </source>
</evidence>
<dbReference type="GO" id="GO:0005737">
    <property type="term" value="C:cytoplasm"/>
    <property type="evidence" value="ECO:0007669"/>
    <property type="project" value="TreeGrafter"/>
</dbReference>
<feature type="region of interest" description="Disordered" evidence="2">
    <location>
        <begin position="493"/>
        <end position="515"/>
    </location>
</feature>
<dbReference type="InterPro" id="IPR036291">
    <property type="entry name" value="NAD(P)-bd_dom_sf"/>
</dbReference>
<accession>A0AAV9GUH3</accession>
<evidence type="ECO:0000256" key="1">
    <source>
        <dbReference type="ARBA" id="ARBA00006484"/>
    </source>
</evidence>
<dbReference type="Proteomes" id="UP001321760">
    <property type="component" value="Unassembled WGS sequence"/>
</dbReference>
<gene>
    <name evidence="3" type="ORF">QBC34DRAFT_457716</name>
</gene>
<dbReference type="InterPro" id="IPR002347">
    <property type="entry name" value="SDR_fam"/>
</dbReference>
<name>A0AAV9GUH3_9PEZI</name>
<keyword evidence="4" id="KW-1185">Reference proteome</keyword>
<dbReference type="EMBL" id="MU865926">
    <property type="protein sequence ID" value="KAK4451976.1"/>
    <property type="molecule type" value="Genomic_DNA"/>
</dbReference>
<comment type="similarity">
    <text evidence="1">Belongs to the short-chain dehydrogenases/reductases (SDR) family.</text>
</comment>
<organism evidence="3 4">
    <name type="scientific">Podospora aff. communis PSN243</name>
    <dbReference type="NCBI Taxonomy" id="3040156"/>
    <lineage>
        <taxon>Eukaryota</taxon>
        <taxon>Fungi</taxon>
        <taxon>Dikarya</taxon>
        <taxon>Ascomycota</taxon>
        <taxon>Pezizomycotina</taxon>
        <taxon>Sordariomycetes</taxon>
        <taxon>Sordariomycetidae</taxon>
        <taxon>Sordariales</taxon>
        <taxon>Podosporaceae</taxon>
        <taxon>Podospora</taxon>
    </lineage>
</organism>
<dbReference type="AlphaFoldDB" id="A0AAV9GUH3"/>
<evidence type="ECO:0000313" key="3">
    <source>
        <dbReference type="EMBL" id="KAK4451976.1"/>
    </source>
</evidence>
<evidence type="ECO:0000256" key="2">
    <source>
        <dbReference type="SAM" id="MobiDB-lite"/>
    </source>
</evidence>
<dbReference type="GO" id="GO:0016491">
    <property type="term" value="F:oxidoreductase activity"/>
    <property type="evidence" value="ECO:0007669"/>
    <property type="project" value="TreeGrafter"/>
</dbReference>
<dbReference type="SUPFAM" id="SSF51735">
    <property type="entry name" value="NAD(P)-binding Rossmann-fold domains"/>
    <property type="match status" value="1"/>
</dbReference>
<feature type="compositionally biased region" description="Basic and acidic residues" evidence="2">
    <location>
        <begin position="495"/>
        <end position="506"/>
    </location>
</feature>
<dbReference type="PANTHER" id="PTHR43544:SF2">
    <property type="entry name" value="OXIDOREDUCTASE"/>
    <property type="match status" value="1"/>
</dbReference>